<proteinExistence type="predicted"/>
<dbReference type="InterPro" id="IPR053139">
    <property type="entry name" value="Surface_bspA-like"/>
</dbReference>
<dbReference type="AlphaFoldDB" id="A0A940IDH7"/>
<feature type="chain" id="PRO_5036704337" evidence="2">
    <location>
        <begin position="21"/>
        <end position="667"/>
    </location>
</feature>
<dbReference type="Proteomes" id="UP000727857">
    <property type="component" value="Unassembled WGS sequence"/>
</dbReference>
<feature type="non-terminal residue" evidence="3">
    <location>
        <position position="667"/>
    </location>
</feature>
<gene>
    <name evidence="3" type="ORF">IAB16_04890</name>
</gene>
<dbReference type="Gene3D" id="2.60.40.4270">
    <property type="entry name" value="Listeria-Bacteroides repeat domain"/>
    <property type="match status" value="1"/>
</dbReference>
<organism evidence="3 4">
    <name type="scientific">Candidatus Stercoripulliclostridium pullicola</name>
    <dbReference type="NCBI Taxonomy" id="2840953"/>
    <lineage>
        <taxon>Bacteria</taxon>
        <taxon>Bacillati</taxon>
        <taxon>Bacillota</taxon>
        <taxon>Clostridia</taxon>
        <taxon>Eubacteriales</taxon>
        <taxon>Candidatus Stercoripulliclostridium</taxon>
    </lineage>
</organism>
<dbReference type="PROSITE" id="PS51257">
    <property type="entry name" value="PROKAR_LIPOPROTEIN"/>
    <property type="match status" value="1"/>
</dbReference>
<reference evidence="3" key="2">
    <citation type="journal article" date="2021" name="PeerJ">
        <title>Extensive microbial diversity within the chicken gut microbiome revealed by metagenomics and culture.</title>
        <authorList>
            <person name="Gilroy R."/>
            <person name="Ravi A."/>
            <person name="Getino M."/>
            <person name="Pursley I."/>
            <person name="Horton D.L."/>
            <person name="Alikhan N.F."/>
            <person name="Baker D."/>
            <person name="Gharbi K."/>
            <person name="Hall N."/>
            <person name="Watson M."/>
            <person name="Adriaenssens E.M."/>
            <person name="Foster-Nyarko E."/>
            <person name="Jarju S."/>
            <person name="Secka A."/>
            <person name="Antonio M."/>
            <person name="Oren A."/>
            <person name="Chaudhuri R.R."/>
            <person name="La Ragione R."/>
            <person name="Hildebrand F."/>
            <person name="Pallen M.J."/>
        </authorList>
    </citation>
    <scope>NUCLEOTIDE SEQUENCE</scope>
    <source>
        <strain evidence="3">517</strain>
    </source>
</reference>
<evidence type="ECO:0000313" key="4">
    <source>
        <dbReference type="Proteomes" id="UP000727857"/>
    </source>
</evidence>
<dbReference type="Pfam" id="PF09479">
    <property type="entry name" value="Flg_new"/>
    <property type="match status" value="1"/>
</dbReference>
<keyword evidence="2" id="KW-0732">Signal</keyword>
<dbReference type="PANTHER" id="PTHR45661">
    <property type="entry name" value="SURFACE ANTIGEN"/>
    <property type="match status" value="1"/>
</dbReference>
<dbReference type="PANTHER" id="PTHR45661:SF3">
    <property type="entry name" value="IG-LIKE DOMAIN-CONTAINING PROTEIN"/>
    <property type="match status" value="1"/>
</dbReference>
<dbReference type="Pfam" id="PF13306">
    <property type="entry name" value="LRR_5"/>
    <property type="match status" value="2"/>
</dbReference>
<dbReference type="GO" id="GO:0030313">
    <property type="term" value="C:cell envelope"/>
    <property type="evidence" value="ECO:0007669"/>
    <property type="project" value="UniProtKB-SubCell"/>
</dbReference>
<dbReference type="InterPro" id="IPR026906">
    <property type="entry name" value="LRR_5"/>
</dbReference>
<sequence>MKKILLITVISIAAVCFALAGCGGGNQSGGENNSAKLTFHSIRVIPALNGLNEDSEGDVCLQVSNNITENYDVEINLNNAAGYTVNSIVVNDEEIAAEDFGKGSDNNTIYLHDRKTALKEGEFTVTVSEVKYSTGSESRKLTITSDNTVTVRVNPTFTVVFDMSASNLPEGAESAQEVTVSYGATPRAPLDADMNGTAEGQYGVAGYIFAGWYTEPDGGEKFEANKSYLLYTDVTVYARYARAIKYSSDGETVTITGLTDEGKATSFDIIIPAEIDGLPVTTIGRYAFSSVGSNKNFVLPASVKTIDEGAFQNCVDMMIDLGSVEIIGRAAFRDCGTIYLGRGNKNSTQRVACLPSTLKEIGDYAFSRSGFDVTRIYIPGRDNYLYDNGLEKTVIIPASVVKIGKYAFRESLFVKVLFEKGSALSSDVSVITENKDNEGYYDYSEYSIGEGVFYGSTSLTTVFTGFGFTTSGSQVIVAADFGLPVITDYMFYNCTSLKPYDRSQTHPTGVYLGEGLKWIGALAFASSAGMTNYTLQSFPASLETIGMQAFANVSLTSVSFPTESKLKTLGDWCFQETEFSEITIYNLSSYYGKDPFWGNLNIRTINLLTHFLPAYSVPTTTTLTRYARIYVYADMLARFRSDGNWSYKVGNYILTDFSRSATDLMCA</sequence>
<comment type="subcellular location">
    <subcellularLocation>
        <location evidence="1">Cell envelope</location>
    </subcellularLocation>
</comment>
<evidence type="ECO:0000313" key="3">
    <source>
        <dbReference type="EMBL" id="MBO8424333.1"/>
    </source>
</evidence>
<dbReference type="EMBL" id="JADINF010000124">
    <property type="protein sequence ID" value="MBO8424333.1"/>
    <property type="molecule type" value="Genomic_DNA"/>
</dbReference>
<dbReference type="InterPro" id="IPR032675">
    <property type="entry name" value="LRR_dom_sf"/>
</dbReference>
<evidence type="ECO:0000256" key="2">
    <source>
        <dbReference type="SAM" id="SignalP"/>
    </source>
</evidence>
<protein>
    <submittedName>
        <fullName evidence="3">Leucine-rich repeat protein</fullName>
    </submittedName>
</protein>
<feature type="signal peptide" evidence="2">
    <location>
        <begin position="1"/>
        <end position="20"/>
    </location>
</feature>
<reference evidence="3" key="1">
    <citation type="submission" date="2020-10" db="EMBL/GenBank/DDBJ databases">
        <authorList>
            <person name="Gilroy R."/>
        </authorList>
    </citation>
    <scope>NUCLEOTIDE SEQUENCE</scope>
    <source>
        <strain evidence="3">517</strain>
    </source>
</reference>
<evidence type="ECO:0000256" key="1">
    <source>
        <dbReference type="ARBA" id="ARBA00004196"/>
    </source>
</evidence>
<name>A0A940IDH7_9FIRM</name>
<comment type="caution">
    <text evidence="3">The sequence shown here is derived from an EMBL/GenBank/DDBJ whole genome shotgun (WGS) entry which is preliminary data.</text>
</comment>
<dbReference type="InterPro" id="IPR013378">
    <property type="entry name" value="InlB-like_B-rpt"/>
</dbReference>
<accession>A0A940IDH7</accession>
<dbReference type="Gene3D" id="3.80.10.10">
    <property type="entry name" value="Ribonuclease Inhibitor"/>
    <property type="match status" value="2"/>
</dbReference>
<dbReference type="InterPro" id="IPR042229">
    <property type="entry name" value="Listeria/Bacterioides_rpt_sf"/>
</dbReference>